<dbReference type="Proteomes" id="UP000177360">
    <property type="component" value="Unassembled WGS sequence"/>
</dbReference>
<evidence type="ECO:0000313" key="2">
    <source>
        <dbReference type="EMBL" id="OGZ19856.1"/>
    </source>
</evidence>
<reference evidence="2 3" key="1">
    <citation type="journal article" date="2016" name="Nat. Commun.">
        <title>Thousands of microbial genomes shed light on interconnected biogeochemical processes in an aquifer system.</title>
        <authorList>
            <person name="Anantharaman K."/>
            <person name="Brown C.T."/>
            <person name="Hug L.A."/>
            <person name="Sharon I."/>
            <person name="Castelle C.J."/>
            <person name="Probst A.J."/>
            <person name="Thomas B.C."/>
            <person name="Singh A."/>
            <person name="Wilkins M.J."/>
            <person name="Karaoz U."/>
            <person name="Brodie E.L."/>
            <person name="Williams K.H."/>
            <person name="Hubbard S.S."/>
            <person name="Banfield J.F."/>
        </authorList>
    </citation>
    <scope>NUCLEOTIDE SEQUENCE [LARGE SCALE GENOMIC DNA]</scope>
</reference>
<evidence type="ECO:0000256" key="1">
    <source>
        <dbReference type="SAM" id="Coils"/>
    </source>
</evidence>
<organism evidence="2 3">
    <name type="scientific">Candidatus Nealsonbacteria bacterium RIFCSPHIGHO2_01_FULL_38_55</name>
    <dbReference type="NCBI Taxonomy" id="1801664"/>
    <lineage>
        <taxon>Bacteria</taxon>
        <taxon>Candidatus Nealsoniibacteriota</taxon>
    </lineage>
</organism>
<dbReference type="Pfam" id="PF14584">
    <property type="entry name" value="DUF4446"/>
    <property type="match status" value="1"/>
</dbReference>
<protein>
    <recommendedName>
        <fullName evidence="4">DUF4446 domain-containing protein</fullName>
    </recommendedName>
</protein>
<accession>A0A1G2E1X2</accession>
<dbReference type="InterPro" id="IPR027981">
    <property type="entry name" value="DUF4446"/>
</dbReference>
<comment type="caution">
    <text evidence="2">The sequence shown here is derived from an EMBL/GenBank/DDBJ whole genome shotgun (WGS) entry which is preliminary data.</text>
</comment>
<evidence type="ECO:0000313" key="3">
    <source>
        <dbReference type="Proteomes" id="UP000177360"/>
    </source>
</evidence>
<keyword evidence="1" id="KW-0175">Coiled coil</keyword>
<sequence>MFGIFNKNKKEPENLKEVLAKFDDLKKKFQKISDELEALKKQSKFFTQKVGVLRYNPFSGQGGDQSFTVALLDANSDGVVITSIYSRDGNRVYAKPIKNSGSEYALSSEEKKAIDMAVTS</sequence>
<dbReference type="EMBL" id="MHLZ01000019">
    <property type="protein sequence ID" value="OGZ19856.1"/>
    <property type="molecule type" value="Genomic_DNA"/>
</dbReference>
<name>A0A1G2E1X2_9BACT</name>
<dbReference type="AlphaFoldDB" id="A0A1G2E1X2"/>
<proteinExistence type="predicted"/>
<gene>
    <name evidence="2" type="ORF">A2626_01770</name>
</gene>
<evidence type="ECO:0008006" key="4">
    <source>
        <dbReference type="Google" id="ProtNLM"/>
    </source>
</evidence>
<feature type="coiled-coil region" evidence="1">
    <location>
        <begin position="15"/>
        <end position="42"/>
    </location>
</feature>